<proteinExistence type="inferred from homology"/>
<dbReference type="PANTHER" id="PTHR18964">
    <property type="entry name" value="ROK (REPRESSOR, ORF, KINASE) FAMILY"/>
    <property type="match status" value="1"/>
</dbReference>
<evidence type="ECO:0000256" key="1">
    <source>
        <dbReference type="ARBA" id="ARBA00002486"/>
    </source>
</evidence>
<dbReference type="InterPro" id="IPR011991">
    <property type="entry name" value="ArsR-like_HTH"/>
</dbReference>
<keyword evidence="3" id="KW-0859">Xylose metabolism</keyword>
<dbReference type="EMBL" id="DVJS01000153">
    <property type="protein sequence ID" value="HIS97553.1"/>
    <property type="molecule type" value="Genomic_DNA"/>
</dbReference>
<dbReference type="PROSITE" id="PS01125">
    <property type="entry name" value="ROK"/>
    <property type="match status" value="1"/>
</dbReference>
<gene>
    <name evidence="4" type="ORF">IAD42_06205</name>
</gene>
<dbReference type="InterPro" id="IPR036388">
    <property type="entry name" value="WH-like_DNA-bd_sf"/>
</dbReference>
<dbReference type="InterPro" id="IPR049874">
    <property type="entry name" value="ROK_cs"/>
</dbReference>
<evidence type="ECO:0000313" key="5">
    <source>
        <dbReference type="Proteomes" id="UP000886876"/>
    </source>
</evidence>
<comment type="similarity">
    <text evidence="2">Belongs to the ROK (NagC/XylR) family.</text>
</comment>
<comment type="function">
    <text evidence="1">Transcriptional repressor of xylose-utilizing enzymes.</text>
</comment>
<dbReference type="AlphaFoldDB" id="A0A9D1G5D1"/>
<dbReference type="SUPFAM" id="SSF46785">
    <property type="entry name" value="Winged helix' DNA-binding domain"/>
    <property type="match status" value="1"/>
</dbReference>
<keyword evidence="3" id="KW-0119">Carbohydrate metabolism</keyword>
<evidence type="ECO:0000256" key="3">
    <source>
        <dbReference type="ARBA" id="ARBA00022629"/>
    </source>
</evidence>
<name>A0A9D1G5D1_9FIRM</name>
<evidence type="ECO:0000256" key="2">
    <source>
        <dbReference type="ARBA" id="ARBA00006479"/>
    </source>
</evidence>
<reference evidence="4" key="2">
    <citation type="journal article" date="2021" name="PeerJ">
        <title>Extensive microbial diversity within the chicken gut microbiome revealed by metagenomics and culture.</title>
        <authorList>
            <person name="Gilroy R."/>
            <person name="Ravi A."/>
            <person name="Getino M."/>
            <person name="Pursley I."/>
            <person name="Horton D.L."/>
            <person name="Alikhan N.F."/>
            <person name="Baker D."/>
            <person name="Gharbi K."/>
            <person name="Hall N."/>
            <person name="Watson M."/>
            <person name="Adriaenssens E.M."/>
            <person name="Foster-Nyarko E."/>
            <person name="Jarju S."/>
            <person name="Secka A."/>
            <person name="Antonio M."/>
            <person name="Oren A."/>
            <person name="Chaudhuri R.R."/>
            <person name="La Ragione R."/>
            <person name="Hildebrand F."/>
            <person name="Pallen M.J."/>
        </authorList>
    </citation>
    <scope>NUCLEOTIDE SEQUENCE</scope>
    <source>
        <strain evidence="4">ChiHecec3B27-6122</strain>
    </source>
</reference>
<reference evidence="4" key="1">
    <citation type="submission" date="2020-10" db="EMBL/GenBank/DDBJ databases">
        <authorList>
            <person name="Gilroy R."/>
        </authorList>
    </citation>
    <scope>NUCLEOTIDE SEQUENCE</scope>
    <source>
        <strain evidence="4">ChiHecec3B27-6122</strain>
    </source>
</reference>
<dbReference type="PANTHER" id="PTHR18964:SF149">
    <property type="entry name" value="BIFUNCTIONAL UDP-N-ACETYLGLUCOSAMINE 2-EPIMERASE_N-ACETYLMANNOSAMINE KINASE"/>
    <property type="match status" value="1"/>
</dbReference>
<accession>A0A9D1G5D1</accession>
<dbReference type="SUPFAM" id="SSF53067">
    <property type="entry name" value="Actin-like ATPase domain"/>
    <property type="match status" value="1"/>
</dbReference>
<dbReference type="Gene3D" id="1.10.10.10">
    <property type="entry name" value="Winged helix-like DNA-binding domain superfamily/Winged helix DNA-binding domain"/>
    <property type="match status" value="1"/>
</dbReference>
<sequence length="376" mass="41478">MQKAMTAAALRETNRRRIYQYVYENPEPVTKQEIAMALGLSLPTVSGNLADFFAEGLLTYTGTMASTGGRKPRAISLVADVRFSVGMSIMDNAVRMVALDIRAGELAYKKLPIRFRHEPGYYRELAEELERFLDESGLDRARLLGVGITMPGIVDNEKGKLVFAPTLGLRDVPLTEISGSFSKYPVFVENDANASGYAESWARRGQRNLVYLSLERGVGGALLLNNERYTGDNGRSGEFGHICVVPNGKLCRCGKRGCLEAYCSTSRLSDDLGITLEDFFSMLRSGNDQIALTWAQYRQHLTDGLAIIRVSLDCDIVLGGMLAAYLGDELEGICEEVCSKTLFDREGDFISLDRFKSNSACVGTAMHYVKKFLSAM</sequence>
<dbReference type="CDD" id="cd00090">
    <property type="entry name" value="HTH_ARSR"/>
    <property type="match status" value="1"/>
</dbReference>
<protein>
    <submittedName>
        <fullName evidence="4">ROK family transcriptional regulator</fullName>
    </submittedName>
</protein>
<dbReference type="Pfam" id="PF00480">
    <property type="entry name" value="ROK"/>
    <property type="match status" value="1"/>
</dbReference>
<dbReference type="Proteomes" id="UP000886876">
    <property type="component" value="Unassembled WGS sequence"/>
</dbReference>
<dbReference type="GO" id="GO:0042732">
    <property type="term" value="P:D-xylose metabolic process"/>
    <property type="evidence" value="ECO:0007669"/>
    <property type="project" value="UniProtKB-KW"/>
</dbReference>
<dbReference type="InterPro" id="IPR036390">
    <property type="entry name" value="WH_DNA-bd_sf"/>
</dbReference>
<comment type="caution">
    <text evidence="4">The sequence shown here is derived from an EMBL/GenBank/DDBJ whole genome shotgun (WGS) entry which is preliminary data.</text>
</comment>
<dbReference type="InterPro" id="IPR000600">
    <property type="entry name" value="ROK"/>
</dbReference>
<dbReference type="Gene3D" id="3.30.420.40">
    <property type="match status" value="2"/>
</dbReference>
<organism evidence="4 5">
    <name type="scientific">Candidatus Scatomorpha pullistercoris</name>
    <dbReference type="NCBI Taxonomy" id="2840929"/>
    <lineage>
        <taxon>Bacteria</taxon>
        <taxon>Bacillati</taxon>
        <taxon>Bacillota</taxon>
        <taxon>Clostridia</taxon>
        <taxon>Eubacteriales</taxon>
        <taxon>Candidatus Scatomorpha</taxon>
    </lineage>
</organism>
<dbReference type="InterPro" id="IPR043129">
    <property type="entry name" value="ATPase_NBD"/>
</dbReference>
<evidence type="ECO:0000313" key="4">
    <source>
        <dbReference type="EMBL" id="HIS97553.1"/>
    </source>
</evidence>